<dbReference type="OrthoDB" id="690068at2759"/>
<dbReference type="GO" id="GO:0000978">
    <property type="term" value="F:RNA polymerase II cis-regulatory region sequence-specific DNA binding"/>
    <property type="evidence" value="ECO:0007669"/>
    <property type="project" value="TreeGrafter"/>
</dbReference>
<gene>
    <name evidence="8" type="ORF">COEREDRAFT_91721</name>
</gene>
<dbReference type="Proteomes" id="UP000242474">
    <property type="component" value="Unassembled WGS sequence"/>
</dbReference>
<dbReference type="Pfam" id="PF00010">
    <property type="entry name" value="HLH"/>
    <property type="match status" value="1"/>
</dbReference>
<dbReference type="PANTHER" id="PTHR45776:SF2">
    <property type="entry name" value="MIP04163P"/>
    <property type="match status" value="1"/>
</dbReference>
<keyword evidence="9" id="KW-1185">Reference proteome</keyword>
<protein>
    <submittedName>
        <fullName evidence="8">HLH-domain-containing protein</fullName>
    </submittedName>
</protein>
<keyword evidence="2" id="KW-0805">Transcription regulation</keyword>
<dbReference type="InterPro" id="IPR036638">
    <property type="entry name" value="HLH_DNA-bd_sf"/>
</dbReference>
<reference evidence="8 9" key="1">
    <citation type="journal article" date="2015" name="Genome Biol. Evol.">
        <title>Phylogenomic analyses indicate that early fungi evolved digesting cell walls of algal ancestors of land plants.</title>
        <authorList>
            <person name="Chang Y."/>
            <person name="Wang S."/>
            <person name="Sekimoto S."/>
            <person name="Aerts A.L."/>
            <person name="Choi C."/>
            <person name="Clum A."/>
            <person name="LaButti K.M."/>
            <person name="Lindquist E.A."/>
            <person name="Yee Ngan C."/>
            <person name="Ohm R.A."/>
            <person name="Salamov A.A."/>
            <person name="Grigoriev I.V."/>
            <person name="Spatafora J.W."/>
            <person name="Berbee M.L."/>
        </authorList>
    </citation>
    <scope>NUCLEOTIDE SEQUENCE [LARGE SCALE GENOMIC DNA]</scope>
    <source>
        <strain evidence="8 9">NRRL 1564</strain>
    </source>
</reference>
<dbReference type="STRING" id="763665.A0A2G5BF55"/>
<dbReference type="GO" id="GO:0046983">
    <property type="term" value="F:protein dimerization activity"/>
    <property type="evidence" value="ECO:0007669"/>
    <property type="project" value="InterPro"/>
</dbReference>
<keyword evidence="4" id="KW-0804">Transcription</keyword>
<feature type="domain" description="BHLH" evidence="7">
    <location>
        <begin position="281"/>
        <end position="335"/>
    </location>
</feature>
<evidence type="ECO:0000313" key="8">
    <source>
        <dbReference type="EMBL" id="PIA17658.1"/>
    </source>
</evidence>
<dbReference type="SUPFAM" id="SSF47459">
    <property type="entry name" value="HLH, helix-loop-helix DNA-binding domain"/>
    <property type="match status" value="1"/>
</dbReference>
<evidence type="ECO:0000256" key="6">
    <source>
        <dbReference type="SAM" id="MobiDB-lite"/>
    </source>
</evidence>
<evidence type="ECO:0000259" key="7">
    <source>
        <dbReference type="PROSITE" id="PS50888"/>
    </source>
</evidence>
<evidence type="ECO:0000256" key="3">
    <source>
        <dbReference type="ARBA" id="ARBA00023125"/>
    </source>
</evidence>
<dbReference type="PROSITE" id="PS50888">
    <property type="entry name" value="BHLH"/>
    <property type="match status" value="1"/>
</dbReference>
<dbReference type="AlphaFoldDB" id="A0A2G5BF55"/>
<proteinExistence type="predicted"/>
<evidence type="ECO:0000256" key="2">
    <source>
        <dbReference type="ARBA" id="ARBA00023015"/>
    </source>
</evidence>
<organism evidence="8 9">
    <name type="scientific">Coemansia reversa (strain ATCC 12441 / NRRL 1564)</name>
    <dbReference type="NCBI Taxonomy" id="763665"/>
    <lineage>
        <taxon>Eukaryota</taxon>
        <taxon>Fungi</taxon>
        <taxon>Fungi incertae sedis</taxon>
        <taxon>Zoopagomycota</taxon>
        <taxon>Kickxellomycotina</taxon>
        <taxon>Kickxellomycetes</taxon>
        <taxon>Kickxellales</taxon>
        <taxon>Kickxellaceae</taxon>
        <taxon>Coemansia</taxon>
    </lineage>
</organism>
<evidence type="ECO:0000313" key="9">
    <source>
        <dbReference type="Proteomes" id="UP000242474"/>
    </source>
</evidence>
<dbReference type="Gene3D" id="4.10.280.10">
    <property type="entry name" value="Helix-loop-helix DNA-binding domain"/>
    <property type="match status" value="1"/>
</dbReference>
<evidence type="ECO:0000256" key="4">
    <source>
        <dbReference type="ARBA" id="ARBA00023163"/>
    </source>
</evidence>
<evidence type="ECO:0000256" key="1">
    <source>
        <dbReference type="ARBA" id="ARBA00004123"/>
    </source>
</evidence>
<dbReference type="PANTHER" id="PTHR45776">
    <property type="entry name" value="MIP04163P"/>
    <property type="match status" value="1"/>
</dbReference>
<dbReference type="GO" id="GO:0000981">
    <property type="term" value="F:DNA-binding transcription factor activity, RNA polymerase II-specific"/>
    <property type="evidence" value="ECO:0007669"/>
    <property type="project" value="TreeGrafter"/>
</dbReference>
<dbReference type="SMART" id="SM00353">
    <property type="entry name" value="HLH"/>
    <property type="match status" value="1"/>
</dbReference>
<evidence type="ECO:0000256" key="5">
    <source>
        <dbReference type="ARBA" id="ARBA00023242"/>
    </source>
</evidence>
<keyword evidence="3" id="KW-0238">DNA-binding</keyword>
<sequence>MSGSPLDTSINPKILQQLAYHFNTSDQLSGFTHLNIATDNNNTSGSLPGTSIAMNDPKSAGTAPINISRVSGGNQQLNGSAASFGTDYDRSGFANSFQQQLQQHHQQQQQQHSFHQPQTPQQNLFHAQLGSPRHQDMFSPGAEDLGELSAGSSYPNNSLAAMASGAMATSIPGTLLTNQRQAAAVATDHMLRMQALSASPQPTSPGFQSMSLPVHSEWFENHLAQHQNIGSALDPSAFATQQMAGSNAADFSPQNQTLMSLMEDDGDSQKSAVMTFEKRRRRRESHNAVERRRRDNINDRIQELYMLLPETMIDLNMKPNKGVILKKSVEYIRQLKQALQSQHARIQELESGISPSAIGQQPQASSGLAAMLAGAASINTSRPPLNDSNMMNTGL</sequence>
<name>A0A2G5BF55_COERN</name>
<dbReference type="GO" id="GO:0005634">
    <property type="term" value="C:nucleus"/>
    <property type="evidence" value="ECO:0007669"/>
    <property type="project" value="UniProtKB-SubCell"/>
</dbReference>
<dbReference type="InterPro" id="IPR011598">
    <property type="entry name" value="bHLH_dom"/>
</dbReference>
<feature type="region of interest" description="Disordered" evidence="6">
    <location>
        <begin position="131"/>
        <end position="150"/>
    </location>
</feature>
<keyword evidence="5" id="KW-0539">Nucleus</keyword>
<accession>A0A2G5BF55</accession>
<comment type="subcellular location">
    <subcellularLocation>
        <location evidence="1">Nucleus</location>
    </subcellularLocation>
</comment>
<dbReference type="EMBL" id="KZ303493">
    <property type="protein sequence ID" value="PIA17658.1"/>
    <property type="molecule type" value="Genomic_DNA"/>
</dbReference>